<evidence type="ECO:0000313" key="2">
    <source>
        <dbReference type="Proteomes" id="UP000265520"/>
    </source>
</evidence>
<feature type="non-terminal residue" evidence="1">
    <location>
        <position position="1"/>
    </location>
</feature>
<evidence type="ECO:0000313" key="1">
    <source>
        <dbReference type="EMBL" id="MCI97263.1"/>
    </source>
</evidence>
<accession>A0A392WBS5</accession>
<protein>
    <submittedName>
        <fullName evidence="1">Uncharacterized protein</fullName>
    </submittedName>
</protein>
<reference evidence="1 2" key="1">
    <citation type="journal article" date="2018" name="Front. Plant Sci.">
        <title>Red Clover (Trifolium pratense) and Zigzag Clover (T. medium) - A Picture of Genomic Similarities and Differences.</title>
        <authorList>
            <person name="Dluhosova J."/>
            <person name="Istvanek J."/>
            <person name="Nedelnik J."/>
            <person name="Repkova J."/>
        </authorList>
    </citation>
    <scope>NUCLEOTIDE SEQUENCE [LARGE SCALE GENOMIC DNA]</scope>
    <source>
        <strain evidence="2">cv. 10/8</strain>
        <tissue evidence="1">Leaf</tissue>
    </source>
</reference>
<dbReference type="EMBL" id="LXQA011437825">
    <property type="protein sequence ID" value="MCI97263.1"/>
    <property type="molecule type" value="Genomic_DNA"/>
</dbReference>
<name>A0A392WBS5_9FABA</name>
<dbReference type="Proteomes" id="UP000265520">
    <property type="component" value="Unassembled WGS sequence"/>
</dbReference>
<proteinExistence type="predicted"/>
<sequence length="48" mass="5778">SEYELGMTAYNYSTAVMTDWHLPPYGPRLMDVVQEYDQYHIRHKQLKT</sequence>
<keyword evidence="2" id="KW-1185">Reference proteome</keyword>
<comment type="caution">
    <text evidence="1">The sequence shown here is derived from an EMBL/GenBank/DDBJ whole genome shotgun (WGS) entry which is preliminary data.</text>
</comment>
<organism evidence="1 2">
    <name type="scientific">Trifolium medium</name>
    <dbReference type="NCBI Taxonomy" id="97028"/>
    <lineage>
        <taxon>Eukaryota</taxon>
        <taxon>Viridiplantae</taxon>
        <taxon>Streptophyta</taxon>
        <taxon>Embryophyta</taxon>
        <taxon>Tracheophyta</taxon>
        <taxon>Spermatophyta</taxon>
        <taxon>Magnoliopsida</taxon>
        <taxon>eudicotyledons</taxon>
        <taxon>Gunneridae</taxon>
        <taxon>Pentapetalae</taxon>
        <taxon>rosids</taxon>
        <taxon>fabids</taxon>
        <taxon>Fabales</taxon>
        <taxon>Fabaceae</taxon>
        <taxon>Papilionoideae</taxon>
        <taxon>50 kb inversion clade</taxon>
        <taxon>NPAAA clade</taxon>
        <taxon>Hologalegina</taxon>
        <taxon>IRL clade</taxon>
        <taxon>Trifolieae</taxon>
        <taxon>Trifolium</taxon>
    </lineage>
</organism>
<dbReference type="AlphaFoldDB" id="A0A392WBS5"/>